<organism evidence="10 11">
    <name type="scientific">Oopsacas minuta</name>
    <dbReference type="NCBI Taxonomy" id="111878"/>
    <lineage>
        <taxon>Eukaryota</taxon>
        <taxon>Metazoa</taxon>
        <taxon>Porifera</taxon>
        <taxon>Hexactinellida</taxon>
        <taxon>Hexasterophora</taxon>
        <taxon>Lyssacinosida</taxon>
        <taxon>Leucopsacidae</taxon>
        <taxon>Oopsacas</taxon>
    </lineage>
</organism>
<dbReference type="Pfam" id="PF00179">
    <property type="entry name" value="UQ_con"/>
    <property type="match status" value="1"/>
</dbReference>
<evidence type="ECO:0000259" key="8">
    <source>
        <dbReference type="PROSITE" id="PS50127"/>
    </source>
</evidence>
<dbReference type="InterPro" id="IPR000608">
    <property type="entry name" value="UBC"/>
</dbReference>
<evidence type="ECO:0000256" key="4">
    <source>
        <dbReference type="ARBA" id="ARBA00022741"/>
    </source>
</evidence>
<dbReference type="Gene3D" id="3.40.50.410">
    <property type="entry name" value="von Willebrand factor, type A domain"/>
    <property type="match status" value="1"/>
</dbReference>
<keyword evidence="7" id="KW-0829">Tyrosine-protein kinase</keyword>
<evidence type="ECO:0000259" key="9">
    <source>
        <dbReference type="PROSITE" id="PS51698"/>
    </source>
</evidence>
<dbReference type="SUPFAM" id="SSF54495">
    <property type="entry name" value="UBC-like"/>
    <property type="match status" value="1"/>
</dbReference>
<evidence type="ECO:0000313" key="11">
    <source>
        <dbReference type="Proteomes" id="UP001165289"/>
    </source>
</evidence>
<evidence type="ECO:0000256" key="7">
    <source>
        <dbReference type="ARBA" id="ARBA00023137"/>
    </source>
</evidence>
<protein>
    <recommendedName>
        <fullName evidence="1">non-specific protein-tyrosine kinase</fullName>
        <ecNumber evidence="1">2.7.10.2</ecNumber>
    </recommendedName>
</protein>
<keyword evidence="4" id="KW-0547">Nucleotide-binding</keyword>
<feature type="domain" description="U-box" evidence="9">
    <location>
        <begin position="1051"/>
        <end position="1125"/>
    </location>
</feature>
<dbReference type="Pfam" id="PF04564">
    <property type="entry name" value="U-box"/>
    <property type="match status" value="1"/>
</dbReference>
<evidence type="ECO:0000256" key="6">
    <source>
        <dbReference type="ARBA" id="ARBA00022840"/>
    </source>
</evidence>
<dbReference type="InterPro" id="IPR003613">
    <property type="entry name" value="Ubox_domain"/>
</dbReference>
<dbReference type="InterPro" id="IPR002035">
    <property type="entry name" value="VWF_A"/>
</dbReference>
<dbReference type="Gene3D" id="3.10.110.10">
    <property type="entry name" value="Ubiquitin Conjugating Enzyme"/>
    <property type="match status" value="1"/>
</dbReference>
<keyword evidence="11" id="KW-1185">Reference proteome</keyword>
<sequence length="1127" mass="129278">MMQEVKEKELEILLEFLTENYVEEHMTAMVKAGVKKLSHLEDVNAKFLENLGMGEIAIKRFLKNIEEVLSPKPSIRILPTSPNPLSITPNSRTIEYKLYHHELNPMIIPLSNFKDITNATYRQLVEAISNESMLSADLTVELYTQEGYPMACNPDACIAKLSEWNLPDYGNILIYAIPRLTVLQHATGYHNTNNIGSDIINIQHSESNYSSSVNVDCEKHTLKFLLRQIEQETGIPYYLISFKYNSYIYSEGSPDQILREIGIEHKKSVLNLIIDTDYWESKWDNNFNFKLCKPTWLSSQSQFGISYFYSILWTISVMYSQSKSQSKKNLLGYIRLLTACPPLVHALTLLFNKFSLSLPHRVAIQEILFLLFSKLQPKCTKEALAKPSINSLEITENSHIFWTYFISRAVEIHGESEEFELYELTCQVSLKKMKEPVSLKHRSGIIQILDRGTVMKMALIENSMNMKLLNDVKRIIRSFPSSDTTALVWKCQSDAAKNSTSIANNITYEEWLSLIELSAKDHQFLIIQSPTKIKDHMWSSFPCIIPTVGKYVCLCLQRAKGRDRKTPIHDVIEGDGSLIDIDEHDMRIKEVGLEWCGTGNANLSAITRDNIRAVTRTPREIILVLLDVSLSMEEPSYHFTDCSEIRKIEMVHRAFLMFADRTKAYNFHHLIGLVPFAATPTLAFPLSESFDAFSRKLENIPLKACTALYDAISFANEAFNQFAVEHPQYIQGVKKRILCLTDGIDHHSHITNEQALQLLIDNDIIMDLILLCEGEDFLCGEGAHHLAKLSGGYSFYPTNETDFNKLLELETLISLQCRKEIIPFFKKGETVDIKCTEFPSCDYEPQYAIPEAAELKVEMSEKCLSRIIQERKLLTEQVWRGKKIHILQQLAYFHQNKDINIPLNVFPCVEDITFWQVLFEGPDNSPYKGGVFRLYVDFEGEYPIKPPKVRFLTPIYHCNINSVGRVCHAILDQFYASNVKVRDILYYVFHLLSDPEPDDPLNAIQADELKHSPDMYYKKATEHTRLFATQKTMTELRIELLGGEEIVDKYKAEATLICPLSLELFQDPVITNTEGLTYERKYIEEYIDENHCDPITRSVLEKSNLVANLAIAKQAGRVRTEFEDLSK</sequence>
<keyword evidence="3" id="KW-0808">Transferase</keyword>
<dbReference type="SUPFAM" id="SSF53300">
    <property type="entry name" value="vWA-like"/>
    <property type="match status" value="1"/>
</dbReference>
<dbReference type="PROSITE" id="PS51698">
    <property type="entry name" value="U_BOX"/>
    <property type="match status" value="1"/>
</dbReference>
<dbReference type="PROSITE" id="PS50127">
    <property type="entry name" value="UBC_2"/>
    <property type="match status" value="1"/>
</dbReference>
<reference evidence="10 11" key="1">
    <citation type="journal article" date="2023" name="BMC Biol.">
        <title>The compact genome of the sponge Oopsacas minuta (Hexactinellida) is lacking key metazoan core genes.</title>
        <authorList>
            <person name="Santini S."/>
            <person name="Schenkelaars Q."/>
            <person name="Jourda C."/>
            <person name="Duchesne M."/>
            <person name="Belahbib H."/>
            <person name="Rocher C."/>
            <person name="Selva M."/>
            <person name="Riesgo A."/>
            <person name="Vervoort M."/>
            <person name="Leys S.P."/>
            <person name="Kodjabachian L."/>
            <person name="Le Bivic A."/>
            <person name="Borchiellini C."/>
            <person name="Claverie J.M."/>
            <person name="Renard E."/>
        </authorList>
    </citation>
    <scope>NUCLEOTIDE SEQUENCE [LARGE SCALE GENOMIC DNA]</scope>
    <source>
        <strain evidence="10">SPO-2</strain>
    </source>
</reference>
<keyword evidence="6" id="KW-0067">ATP-binding</keyword>
<keyword evidence="5" id="KW-0418">Kinase</keyword>
<dbReference type="Proteomes" id="UP001165289">
    <property type="component" value="Unassembled WGS sequence"/>
</dbReference>
<name>A0AAV7JZC0_9METZ</name>
<dbReference type="EC" id="2.7.10.2" evidence="1"/>
<proteinExistence type="predicted"/>
<evidence type="ECO:0000256" key="1">
    <source>
        <dbReference type="ARBA" id="ARBA00011903"/>
    </source>
</evidence>
<feature type="domain" description="UBC core" evidence="8">
    <location>
        <begin position="862"/>
        <end position="1029"/>
    </location>
</feature>
<dbReference type="InterPro" id="IPR055175">
    <property type="entry name" value="ACK/TNK-like_SAM"/>
</dbReference>
<evidence type="ECO:0000313" key="10">
    <source>
        <dbReference type="EMBL" id="KAI6654328.1"/>
    </source>
</evidence>
<dbReference type="SUPFAM" id="SSF57850">
    <property type="entry name" value="RING/U-box"/>
    <property type="match status" value="1"/>
</dbReference>
<dbReference type="Gene3D" id="3.30.40.10">
    <property type="entry name" value="Zinc/RING finger domain, C3HC4 (zinc finger)"/>
    <property type="match status" value="1"/>
</dbReference>
<dbReference type="GO" id="GO:0004715">
    <property type="term" value="F:non-membrane spanning protein tyrosine kinase activity"/>
    <property type="evidence" value="ECO:0007669"/>
    <property type="project" value="UniProtKB-EC"/>
</dbReference>
<evidence type="ECO:0000256" key="3">
    <source>
        <dbReference type="ARBA" id="ARBA00022679"/>
    </source>
</evidence>
<dbReference type="CDD" id="cd00198">
    <property type="entry name" value="vWFA"/>
    <property type="match status" value="1"/>
</dbReference>
<dbReference type="GO" id="GO:0004842">
    <property type="term" value="F:ubiquitin-protein transferase activity"/>
    <property type="evidence" value="ECO:0007669"/>
    <property type="project" value="InterPro"/>
</dbReference>
<dbReference type="InterPro" id="IPR036465">
    <property type="entry name" value="vWFA_dom_sf"/>
</dbReference>
<gene>
    <name evidence="10" type="ORF">LOD99_726</name>
</gene>
<dbReference type="InterPro" id="IPR016135">
    <property type="entry name" value="UBQ-conjugating_enzyme/RWD"/>
</dbReference>
<keyword evidence="2" id="KW-0728">SH3 domain</keyword>
<dbReference type="Pfam" id="PF13519">
    <property type="entry name" value="VWA_2"/>
    <property type="match status" value="1"/>
</dbReference>
<dbReference type="AlphaFoldDB" id="A0AAV7JZC0"/>
<dbReference type="EMBL" id="JAKMXF010000222">
    <property type="protein sequence ID" value="KAI6654328.1"/>
    <property type="molecule type" value="Genomic_DNA"/>
</dbReference>
<comment type="caution">
    <text evidence="10">The sequence shown here is derived from an EMBL/GenBank/DDBJ whole genome shotgun (WGS) entry which is preliminary data.</text>
</comment>
<dbReference type="SMART" id="SM00212">
    <property type="entry name" value="UBCc"/>
    <property type="match status" value="1"/>
</dbReference>
<dbReference type="GO" id="GO:0005524">
    <property type="term" value="F:ATP binding"/>
    <property type="evidence" value="ECO:0007669"/>
    <property type="project" value="UniProtKB-KW"/>
</dbReference>
<accession>A0AAV7JZC0</accession>
<dbReference type="SMART" id="SM00504">
    <property type="entry name" value="Ubox"/>
    <property type="match status" value="1"/>
</dbReference>
<dbReference type="GO" id="GO:0016567">
    <property type="term" value="P:protein ubiquitination"/>
    <property type="evidence" value="ECO:0007669"/>
    <property type="project" value="InterPro"/>
</dbReference>
<evidence type="ECO:0000256" key="5">
    <source>
        <dbReference type="ARBA" id="ARBA00022777"/>
    </source>
</evidence>
<dbReference type="PANTHER" id="PTHR24068">
    <property type="entry name" value="UBIQUITIN-CONJUGATING ENZYME E2"/>
    <property type="match status" value="1"/>
</dbReference>
<evidence type="ECO:0000256" key="2">
    <source>
        <dbReference type="ARBA" id="ARBA00022443"/>
    </source>
</evidence>
<dbReference type="Pfam" id="PF22931">
    <property type="entry name" value="SAM_TNK"/>
    <property type="match status" value="1"/>
</dbReference>
<dbReference type="InterPro" id="IPR013083">
    <property type="entry name" value="Znf_RING/FYVE/PHD"/>
</dbReference>